<feature type="region of interest" description="Disordered" evidence="1">
    <location>
        <begin position="640"/>
        <end position="712"/>
    </location>
</feature>
<feature type="region of interest" description="Disordered" evidence="1">
    <location>
        <begin position="98"/>
        <end position="439"/>
    </location>
</feature>
<proteinExistence type="predicted"/>
<reference evidence="3 4" key="1">
    <citation type="submission" date="2023-10" db="EMBL/GenBank/DDBJ databases">
        <title>Draft genome sequence of Xylaria bambusicola isolate GMP-LS, the root and basal stem rot pathogen of sugarcane in Indonesia.</title>
        <authorList>
            <person name="Selvaraj P."/>
            <person name="Muralishankar V."/>
            <person name="Muruganantham S."/>
            <person name="Sp S."/>
            <person name="Haryani S."/>
            <person name="Lau K.J.X."/>
            <person name="Naqvi N.I."/>
        </authorList>
    </citation>
    <scope>NUCLEOTIDE SEQUENCE [LARGE SCALE GENOMIC DNA]</scope>
    <source>
        <strain evidence="3">GMP-LS</strain>
    </source>
</reference>
<dbReference type="AlphaFoldDB" id="A0AAN7UX95"/>
<dbReference type="Pfam" id="PF00561">
    <property type="entry name" value="Abhydrolase_1"/>
    <property type="match status" value="1"/>
</dbReference>
<feature type="domain" description="AB hydrolase-1" evidence="2">
    <location>
        <begin position="514"/>
        <end position="679"/>
    </location>
</feature>
<feature type="compositionally biased region" description="Basic residues" evidence="1">
    <location>
        <begin position="281"/>
        <end position="292"/>
    </location>
</feature>
<evidence type="ECO:0000256" key="1">
    <source>
        <dbReference type="SAM" id="MobiDB-lite"/>
    </source>
</evidence>
<feature type="compositionally biased region" description="Low complexity" evidence="1">
    <location>
        <begin position="132"/>
        <end position="152"/>
    </location>
</feature>
<feature type="compositionally biased region" description="Basic and acidic residues" evidence="1">
    <location>
        <begin position="199"/>
        <end position="212"/>
    </location>
</feature>
<dbReference type="InterPro" id="IPR000073">
    <property type="entry name" value="AB_hydrolase_1"/>
</dbReference>
<keyword evidence="4" id="KW-1185">Reference proteome</keyword>
<feature type="compositionally biased region" description="Basic and acidic residues" evidence="1">
    <location>
        <begin position="664"/>
        <end position="685"/>
    </location>
</feature>
<dbReference type="Proteomes" id="UP001305414">
    <property type="component" value="Unassembled WGS sequence"/>
</dbReference>
<evidence type="ECO:0000313" key="4">
    <source>
        <dbReference type="Proteomes" id="UP001305414"/>
    </source>
</evidence>
<dbReference type="PANTHER" id="PTHR43433:SF10">
    <property type="entry name" value="AB HYDROLASE-1 DOMAIN-CONTAINING PROTEIN"/>
    <property type="match status" value="1"/>
</dbReference>
<name>A0AAN7UX95_9PEZI</name>
<comment type="caution">
    <text evidence="3">The sequence shown here is derived from an EMBL/GenBank/DDBJ whole genome shotgun (WGS) entry which is preliminary data.</text>
</comment>
<protein>
    <recommendedName>
        <fullName evidence="2">AB hydrolase-1 domain-containing protein</fullName>
    </recommendedName>
</protein>
<dbReference type="SUPFAM" id="SSF53474">
    <property type="entry name" value="alpha/beta-Hydrolases"/>
    <property type="match status" value="1"/>
</dbReference>
<feature type="compositionally biased region" description="Polar residues" evidence="1">
    <location>
        <begin position="219"/>
        <end position="229"/>
    </location>
</feature>
<feature type="compositionally biased region" description="Basic residues" evidence="1">
    <location>
        <begin position="652"/>
        <end position="661"/>
    </location>
</feature>
<organism evidence="3 4">
    <name type="scientific">Xylaria bambusicola</name>
    <dbReference type="NCBI Taxonomy" id="326684"/>
    <lineage>
        <taxon>Eukaryota</taxon>
        <taxon>Fungi</taxon>
        <taxon>Dikarya</taxon>
        <taxon>Ascomycota</taxon>
        <taxon>Pezizomycotina</taxon>
        <taxon>Sordariomycetes</taxon>
        <taxon>Xylariomycetidae</taxon>
        <taxon>Xylariales</taxon>
        <taxon>Xylariaceae</taxon>
        <taxon>Xylaria</taxon>
    </lineage>
</organism>
<dbReference type="EMBL" id="JAWHQM010000062">
    <property type="protein sequence ID" value="KAK5636129.1"/>
    <property type="molecule type" value="Genomic_DNA"/>
</dbReference>
<gene>
    <name evidence="3" type="ORF">RRF57_011840</name>
</gene>
<feature type="compositionally biased region" description="Polar residues" evidence="1">
    <location>
        <begin position="342"/>
        <end position="355"/>
    </location>
</feature>
<feature type="region of interest" description="Disordered" evidence="1">
    <location>
        <begin position="1"/>
        <end position="40"/>
    </location>
</feature>
<dbReference type="InterPro" id="IPR029058">
    <property type="entry name" value="AB_hydrolase_fold"/>
</dbReference>
<evidence type="ECO:0000313" key="3">
    <source>
        <dbReference type="EMBL" id="KAK5636129.1"/>
    </source>
</evidence>
<dbReference type="Gene3D" id="3.40.50.1820">
    <property type="entry name" value="alpha/beta hydrolase"/>
    <property type="match status" value="1"/>
</dbReference>
<feature type="compositionally biased region" description="Basic and acidic residues" evidence="1">
    <location>
        <begin position="22"/>
        <end position="34"/>
    </location>
</feature>
<dbReference type="InterPro" id="IPR050471">
    <property type="entry name" value="AB_hydrolase"/>
</dbReference>
<sequence length="858" mass="93609">MVHPPRTSSRRRPIDPSMHLQLRRDNNDTKDRRSIPPASPEVISSLITSLSAIAQPASKHFDDPSLSIPSPISPMDGSFGVEYGAYIHALDRLQEEDDLTDLAASPPVIRTSKPPSGFSPITAPRSPRRESSSLGLKSLLRSRPSSKGSASSSHDDTHSIGNLSVERGLSAPPDLRKPSSQDSWTTKLRGHKGLMYMSSRERLRASESEKKRAGAGGLTSKSSNLSNYSPMHDQILAETAISEEPTVPDPDDTAPNNGPSHDTVHHLRPIPLRESSLRSGRSTRRSSRKSSRQRSEGATAKFIPEDQITSELKTQQTQGQPSDAETERRHEDILMKGITNPPRDNSTTAQGSHDPTFTYEKAATGQQLEAPGIDDGAPSPAIYQNRRHSSQSAERRKSGRGTPDPTADMIKPKRSSSRLQRLSVGPKSPESIDNAKDAIMSDPVVGYERPGSADSIDDAVESYLCSARLSQKIRHPQTGRIISFSEVGDPNGSAVFCCVGMGLTRYITAFYDELGVALKLRLITPDRPGVGDSEAYDGTTTPLSWPDDVYAICQALKVTKFSILAHSAGAIYALATALRMPQHIRGRIHLLAPWIPPSQMNVFGATQAPPTNAIPTSQKILRALPTPFLKAANSSFMSATSSSITSSLPKNNPRRGKRKSSANHGRDTGPSNKHDVLSGIDKENIIDSDINTSSLGDAAPFDRPRATSNDQDPQDAILAAASDALADKERQTLYDKRLTHAIWDLATTGANPAVDLLVCLERRHTIGFRYVDITRPVVIHHGSRDTRVPVDNVRWLGKAMRRCEVRVLEGESHGLMANANVMGSVLSEISKEWDDWTRLTNPKRTEDRARNARTTAVR</sequence>
<dbReference type="PANTHER" id="PTHR43433">
    <property type="entry name" value="HYDROLASE, ALPHA/BETA FOLD FAMILY PROTEIN"/>
    <property type="match status" value="1"/>
</dbReference>
<feature type="compositionally biased region" description="Basic and acidic residues" evidence="1">
    <location>
        <begin position="325"/>
        <end position="334"/>
    </location>
</feature>
<evidence type="ECO:0000259" key="2">
    <source>
        <dbReference type="Pfam" id="PF00561"/>
    </source>
</evidence>
<accession>A0AAN7UX95</accession>
<feature type="compositionally biased region" description="Polar residues" evidence="1">
    <location>
        <begin position="307"/>
        <end position="323"/>
    </location>
</feature>